<name>A0ACB9CFD7_9ASTR</name>
<reference evidence="1 2" key="2">
    <citation type="journal article" date="2022" name="Mol. Ecol. Resour.">
        <title>The genomes of chicory, endive, great burdock and yacon provide insights into Asteraceae paleo-polyploidization history and plant inulin production.</title>
        <authorList>
            <person name="Fan W."/>
            <person name="Wang S."/>
            <person name="Wang H."/>
            <person name="Wang A."/>
            <person name="Jiang F."/>
            <person name="Liu H."/>
            <person name="Zhao H."/>
            <person name="Xu D."/>
            <person name="Zhang Y."/>
        </authorList>
    </citation>
    <scope>NUCLEOTIDE SEQUENCE [LARGE SCALE GENOMIC DNA]</scope>
    <source>
        <strain evidence="2">cv. Yunnan</strain>
        <tissue evidence="1">Leaves</tissue>
    </source>
</reference>
<sequence length="231" mass="26859">MECVIGWCMPESYKEGSCMGLLMSFLGFFIFLDYLWQENHFLFNPFVSSPLGILGWVGDIRWRGVSMCVFDDKGNILGLLCWVGFSWFLKEKDCIIWDLSKFTWDLHYLLHYLGPFVFHEWMDYILASIIACLIRYNINLGCPDQGYLIGLKGQNGIIWFGLFRLLRRRATYVAMRHFKEAIKEFQLLCKTMINMENVVYVNTSKVGLSATVASLLLVLLNNRGVYFFIAV</sequence>
<organism evidence="1 2">
    <name type="scientific">Smallanthus sonchifolius</name>
    <dbReference type="NCBI Taxonomy" id="185202"/>
    <lineage>
        <taxon>Eukaryota</taxon>
        <taxon>Viridiplantae</taxon>
        <taxon>Streptophyta</taxon>
        <taxon>Embryophyta</taxon>
        <taxon>Tracheophyta</taxon>
        <taxon>Spermatophyta</taxon>
        <taxon>Magnoliopsida</taxon>
        <taxon>eudicotyledons</taxon>
        <taxon>Gunneridae</taxon>
        <taxon>Pentapetalae</taxon>
        <taxon>asterids</taxon>
        <taxon>campanulids</taxon>
        <taxon>Asterales</taxon>
        <taxon>Asteraceae</taxon>
        <taxon>Asteroideae</taxon>
        <taxon>Heliantheae alliance</taxon>
        <taxon>Millerieae</taxon>
        <taxon>Smallanthus</taxon>
    </lineage>
</organism>
<keyword evidence="2" id="KW-1185">Reference proteome</keyword>
<proteinExistence type="predicted"/>
<protein>
    <submittedName>
        <fullName evidence="1">Uncharacterized protein</fullName>
    </submittedName>
</protein>
<accession>A0ACB9CFD7</accession>
<evidence type="ECO:0000313" key="1">
    <source>
        <dbReference type="EMBL" id="KAI3732873.1"/>
    </source>
</evidence>
<evidence type="ECO:0000313" key="2">
    <source>
        <dbReference type="Proteomes" id="UP001056120"/>
    </source>
</evidence>
<gene>
    <name evidence="1" type="ORF">L1987_64084</name>
</gene>
<comment type="caution">
    <text evidence="1">The sequence shown here is derived from an EMBL/GenBank/DDBJ whole genome shotgun (WGS) entry which is preliminary data.</text>
</comment>
<reference evidence="2" key="1">
    <citation type="journal article" date="2022" name="Mol. Ecol. Resour.">
        <title>The genomes of chicory, endive, great burdock and yacon provide insights into Asteraceae palaeo-polyploidization history and plant inulin production.</title>
        <authorList>
            <person name="Fan W."/>
            <person name="Wang S."/>
            <person name="Wang H."/>
            <person name="Wang A."/>
            <person name="Jiang F."/>
            <person name="Liu H."/>
            <person name="Zhao H."/>
            <person name="Xu D."/>
            <person name="Zhang Y."/>
        </authorList>
    </citation>
    <scope>NUCLEOTIDE SEQUENCE [LARGE SCALE GENOMIC DNA]</scope>
    <source>
        <strain evidence="2">cv. Yunnan</strain>
    </source>
</reference>
<dbReference type="Proteomes" id="UP001056120">
    <property type="component" value="Linkage Group LG21"/>
</dbReference>
<dbReference type="EMBL" id="CM042038">
    <property type="protein sequence ID" value="KAI3732873.1"/>
    <property type="molecule type" value="Genomic_DNA"/>
</dbReference>